<dbReference type="InterPro" id="IPR017884">
    <property type="entry name" value="SANT_dom"/>
</dbReference>
<evidence type="ECO:0000256" key="5">
    <source>
        <dbReference type="SAM" id="MobiDB-lite"/>
    </source>
</evidence>
<comment type="caution">
    <text evidence="8">The sequence shown here is derived from an EMBL/GenBank/DDBJ whole genome shotgun (WGS) entry which is preliminary data.</text>
</comment>
<dbReference type="GO" id="GO:0008270">
    <property type="term" value="F:zinc ion binding"/>
    <property type="evidence" value="ECO:0007669"/>
    <property type="project" value="UniProtKB-KW"/>
</dbReference>
<dbReference type="PANTHER" id="PTHR46386">
    <property type="entry name" value="NUCLEAR BODY PROTEIN SP140"/>
    <property type="match status" value="1"/>
</dbReference>
<evidence type="ECO:0008006" key="10">
    <source>
        <dbReference type="Google" id="ProtNLM"/>
    </source>
</evidence>
<keyword evidence="2 4" id="KW-0863">Zinc-finger</keyword>
<evidence type="ECO:0000259" key="7">
    <source>
        <dbReference type="PROSITE" id="PS51293"/>
    </source>
</evidence>
<keyword evidence="1" id="KW-0479">Metal-binding</keyword>
<feature type="domain" description="PHD-type" evidence="6">
    <location>
        <begin position="145"/>
        <end position="197"/>
    </location>
</feature>
<feature type="region of interest" description="Disordered" evidence="5">
    <location>
        <begin position="90"/>
        <end position="112"/>
    </location>
</feature>
<gene>
    <name evidence="8" type="ORF">TrVE_jg232</name>
</gene>
<dbReference type="InterPro" id="IPR019787">
    <property type="entry name" value="Znf_PHD-finger"/>
</dbReference>
<dbReference type="GO" id="GO:0000981">
    <property type="term" value="F:DNA-binding transcription factor activity, RNA polymerase II-specific"/>
    <property type="evidence" value="ECO:0007669"/>
    <property type="project" value="TreeGrafter"/>
</dbReference>
<dbReference type="InterPro" id="IPR043563">
    <property type="entry name" value="Sp110/Sp140/Sp140L-like"/>
</dbReference>
<feature type="region of interest" description="Disordered" evidence="5">
    <location>
        <begin position="205"/>
        <end position="244"/>
    </location>
</feature>
<feature type="compositionally biased region" description="Acidic residues" evidence="5">
    <location>
        <begin position="561"/>
        <end position="571"/>
    </location>
</feature>
<feature type="compositionally biased region" description="Basic and acidic residues" evidence="5">
    <location>
        <begin position="225"/>
        <end position="244"/>
    </location>
</feature>
<dbReference type="SUPFAM" id="SSF46689">
    <property type="entry name" value="Homeodomain-like"/>
    <property type="match status" value="1"/>
</dbReference>
<feature type="compositionally biased region" description="Basic and acidic residues" evidence="5">
    <location>
        <begin position="803"/>
        <end position="812"/>
    </location>
</feature>
<reference evidence="9" key="1">
    <citation type="journal article" date="2023" name="Commun. Biol.">
        <title>Genome analysis of Parmales, the sister group of diatoms, reveals the evolutionary specialization of diatoms from phago-mixotrophs to photoautotrophs.</title>
        <authorList>
            <person name="Ban H."/>
            <person name="Sato S."/>
            <person name="Yoshikawa S."/>
            <person name="Yamada K."/>
            <person name="Nakamura Y."/>
            <person name="Ichinomiya M."/>
            <person name="Sato N."/>
            <person name="Blanc-Mathieu R."/>
            <person name="Endo H."/>
            <person name="Kuwata A."/>
            <person name="Ogata H."/>
        </authorList>
    </citation>
    <scope>NUCLEOTIDE SEQUENCE [LARGE SCALE GENOMIC DNA]</scope>
    <source>
        <strain evidence="9">NIES 3699</strain>
    </source>
</reference>
<keyword evidence="3" id="KW-0862">Zinc</keyword>
<evidence type="ECO:0000256" key="1">
    <source>
        <dbReference type="ARBA" id="ARBA00022723"/>
    </source>
</evidence>
<feature type="compositionally biased region" description="Polar residues" evidence="5">
    <location>
        <begin position="573"/>
        <end position="586"/>
    </location>
</feature>
<feature type="region of interest" description="Disordered" evidence="5">
    <location>
        <begin position="739"/>
        <end position="763"/>
    </location>
</feature>
<dbReference type="Gene3D" id="3.30.40.10">
    <property type="entry name" value="Zinc/RING finger domain, C3HC4 (zinc finger)"/>
    <property type="match status" value="2"/>
</dbReference>
<dbReference type="SUPFAM" id="SSF57903">
    <property type="entry name" value="FYVE/PHD zinc finger"/>
    <property type="match status" value="2"/>
</dbReference>
<feature type="compositionally biased region" description="Polar residues" evidence="5">
    <location>
        <begin position="437"/>
        <end position="454"/>
    </location>
</feature>
<feature type="region of interest" description="Disordered" evidence="5">
    <location>
        <begin position="397"/>
        <end position="458"/>
    </location>
</feature>
<dbReference type="InterPro" id="IPR001965">
    <property type="entry name" value="Znf_PHD"/>
</dbReference>
<keyword evidence="9" id="KW-1185">Reference proteome</keyword>
<dbReference type="Gene3D" id="1.10.10.60">
    <property type="entry name" value="Homeodomain-like"/>
    <property type="match status" value="1"/>
</dbReference>
<evidence type="ECO:0000259" key="6">
    <source>
        <dbReference type="PROSITE" id="PS50016"/>
    </source>
</evidence>
<dbReference type="InterPro" id="IPR009057">
    <property type="entry name" value="Homeodomain-like_sf"/>
</dbReference>
<feature type="domain" description="SANT" evidence="7">
    <location>
        <begin position="590"/>
        <end position="636"/>
    </location>
</feature>
<name>A0A9W7KXN0_9STRA</name>
<evidence type="ECO:0000256" key="3">
    <source>
        <dbReference type="ARBA" id="ARBA00022833"/>
    </source>
</evidence>
<feature type="region of interest" description="Disordered" evidence="5">
    <location>
        <begin position="548"/>
        <end position="586"/>
    </location>
</feature>
<dbReference type="Proteomes" id="UP001165160">
    <property type="component" value="Unassembled WGS sequence"/>
</dbReference>
<dbReference type="InterPro" id="IPR019786">
    <property type="entry name" value="Zinc_finger_PHD-type_CS"/>
</dbReference>
<organism evidence="8 9">
    <name type="scientific">Triparma verrucosa</name>
    <dbReference type="NCBI Taxonomy" id="1606542"/>
    <lineage>
        <taxon>Eukaryota</taxon>
        <taxon>Sar</taxon>
        <taxon>Stramenopiles</taxon>
        <taxon>Ochrophyta</taxon>
        <taxon>Bolidophyceae</taxon>
        <taxon>Parmales</taxon>
        <taxon>Triparmaceae</taxon>
        <taxon>Triparma</taxon>
    </lineage>
</organism>
<feature type="region of interest" description="Disordered" evidence="5">
    <location>
        <begin position="786"/>
        <end position="829"/>
    </location>
</feature>
<dbReference type="Pfam" id="PF00628">
    <property type="entry name" value="PHD"/>
    <property type="match status" value="1"/>
</dbReference>
<protein>
    <recommendedName>
        <fullName evidence="10">PHD-type domain-containing protein</fullName>
    </recommendedName>
</protein>
<dbReference type="GO" id="GO:0005634">
    <property type="term" value="C:nucleus"/>
    <property type="evidence" value="ECO:0007669"/>
    <property type="project" value="TreeGrafter"/>
</dbReference>
<evidence type="ECO:0000313" key="9">
    <source>
        <dbReference type="Proteomes" id="UP001165160"/>
    </source>
</evidence>
<dbReference type="AlphaFoldDB" id="A0A9W7KXN0"/>
<evidence type="ECO:0000313" key="8">
    <source>
        <dbReference type="EMBL" id="GMI15214.1"/>
    </source>
</evidence>
<evidence type="ECO:0000256" key="2">
    <source>
        <dbReference type="ARBA" id="ARBA00022771"/>
    </source>
</evidence>
<dbReference type="InterPro" id="IPR011011">
    <property type="entry name" value="Znf_FYVE_PHD"/>
</dbReference>
<dbReference type="EMBL" id="BRXX01000515">
    <property type="protein sequence ID" value="GMI15214.1"/>
    <property type="molecule type" value="Genomic_DNA"/>
</dbReference>
<dbReference type="PROSITE" id="PS01359">
    <property type="entry name" value="ZF_PHD_1"/>
    <property type="match status" value="1"/>
</dbReference>
<feature type="compositionally biased region" description="Low complexity" evidence="5">
    <location>
        <begin position="404"/>
        <end position="417"/>
    </location>
</feature>
<sequence length="835" mass="92633">MLPSYKRPHPKLIPRSAAVTTIPVSLQPPNKFCIRRFPLTSDSPRSDDLTLTCVKPDGVGLGVPVLVVPVEGGEVKVDYEWYSKVLAGKDSKRQDKSPSKSTEGEQEGGGRGRAVKIESLCDEIMNDWEKELENAAEEEEEELDIEYCQICQDGGELLCCEGCPRVWHADCLLKKRLITKKVLDSDEDWYCATCVAERKEKEGKGKKKKEKQKGEAEPEEEEFDQEAKERGIREREKKREEDKERFKDVPADPFIRYTSHSVAKFFDKENVPDYNYDDREVSDEGVSTVSDVEATTRAFYAVVWPEFLKRGWRESEAGCFVSPPTRRLDAASGLVDVEMARYEIINDLIDGGEMSLDLRAKFEYVKLLVEAGGPVAKRKRASSKFLERRRKKANLNSATSVLFQPSSPSKAPKPSQAGEEEEGQKKEEDLSAVFSAETPTSQPKKSSRLGSNFQVGPMPRPDGGGDYIDHGRPAECTVTWDPKEFNAKWGNYEGGTDPIQKFLSSVPSKFQDIAMSAFHVNHYDFPLGKVAALRIIRGEDEVLEAPVATASPKSDDLVSIDGDDEEDEDDGLQLSQNSSTAAARRNNSLWTASERELFHRLIIEHKKNLQQVNRNMPDKNMGDILQYYLASYKSSRNYPQLKVVMTEERERKEREEEEELLKGDGNDDYCALCDDGGGELLCCEFCPRVYHIECMVKHEIISPKEAKRLMGDGVDGDGDGNGDGDGVGAVVEGGDLVEVDEASQSQSSQSKDSDERGGGKAEDDRYCCVSCLDKKLALAREAMSKCTDTSGSKSGSGSGCGGDRNENRKGKDNSGGNNGGVGETVDADGLLMRLF</sequence>
<dbReference type="InterPro" id="IPR013083">
    <property type="entry name" value="Znf_RING/FYVE/PHD"/>
</dbReference>
<dbReference type="PANTHER" id="PTHR46386:SF1">
    <property type="entry name" value="NUCLEAR BODY PROTEIN SP140-LIKE PROTEIN"/>
    <property type="match status" value="1"/>
</dbReference>
<feature type="compositionally biased region" description="Basic and acidic residues" evidence="5">
    <location>
        <begin position="751"/>
        <end position="763"/>
    </location>
</feature>
<dbReference type="PROSITE" id="PS50016">
    <property type="entry name" value="ZF_PHD_2"/>
    <property type="match status" value="1"/>
</dbReference>
<dbReference type="PROSITE" id="PS51293">
    <property type="entry name" value="SANT"/>
    <property type="match status" value="1"/>
</dbReference>
<feature type="region of interest" description="Disordered" evidence="5">
    <location>
        <begin position="711"/>
        <end position="730"/>
    </location>
</feature>
<evidence type="ECO:0000256" key="4">
    <source>
        <dbReference type="PROSITE-ProRule" id="PRU00146"/>
    </source>
</evidence>
<accession>A0A9W7KXN0</accession>
<dbReference type="SMART" id="SM00249">
    <property type="entry name" value="PHD"/>
    <property type="match status" value="2"/>
</dbReference>
<proteinExistence type="predicted"/>